<gene>
    <name evidence="2" type="ORF">S01H1_10422</name>
</gene>
<name>X0S8N3_9ZZZZ</name>
<dbReference type="InterPro" id="IPR025202">
    <property type="entry name" value="PLD-like_dom"/>
</dbReference>
<reference evidence="2" key="1">
    <citation type="journal article" date="2014" name="Front. Microbiol.">
        <title>High frequency of phylogenetically diverse reductive dehalogenase-homologous genes in deep subseafloor sedimentary metagenomes.</title>
        <authorList>
            <person name="Kawai M."/>
            <person name="Futagami T."/>
            <person name="Toyoda A."/>
            <person name="Takaki Y."/>
            <person name="Nishi S."/>
            <person name="Hori S."/>
            <person name="Arai W."/>
            <person name="Tsubouchi T."/>
            <person name="Morono Y."/>
            <person name="Uchiyama I."/>
            <person name="Ito T."/>
            <person name="Fujiyama A."/>
            <person name="Inagaki F."/>
            <person name="Takami H."/>
        </authorList>
    </citation>
    <scope>NUCLEOTIDE SEQUENCE</scope>
    <source>
        <strain evidence="2">Expedition CK06-06</strain>
    </source>
</reference>
<feature type="domain" description="Phospholipase D-like" evidence="1">
    <location>
        <begin position="44"/>
        <end position="93"/>
    </location>
</feature>
<evidence type="ECO:0000259" key="1">
    <source>
        <dbReference type="Pfam" id="PF13091"/>
    </source>
</evidence>
<dbReference type="SUPFAM" id="SSF56024">
    <property type="entry name" value="Phospholipase D/nuclease"/>
    <property type="match status" value="1"/>
</dbReference>
<comment type="caution">
    <text evidence="2">The sequence shown here is derived from an EMBL/GenBank/DDBJ whole genome shotgun (WGS) entry which is preliminary data.</text>
</comment>
<dbReference type="AlphaFoldDB" id="X0S8N3"/>
<dbReference type="EMBL" id="BARS01005316">
    <property type="protein sequence ID" value="GAF71531.1"/>
    <property type="molecule type" value="Genomic_DNA"/>
</dbReference>
<evidence type="ECO:0000313" key="2">
    <source>
        <dbReference type="EMBL" id="GAF71531.1"/>
    </source>
</evidence>
<proteinExistence type="predicted"/>
<organism evidence="2">
    <name type="scientific">marine sediment metagenome</name>
    <dbReference type="NCBI Taxonomy" id="412755"/>
    <lineage>
        <taxon>unclassified sequences</taxon>
        <taxon>metagenomes</taxon>
        <taxon>ecological metagenomes</taxon>
    </lineage>
</organism>
<accession>X0S8N3</accession>
<feature type="non-terminal residue" evidence="2">
    <location>
        <position position="93"/>
    </location>
</feature>
<protein>
    <recommendedName>
        <fullName evidence="1">Phospholipase D-like domain-containing protein</fullName>
    </recommendedName>
</protein>
<dbReference type="Pfam" id="PF13091">
    <property type="entry name" value="PLDc_2"/>
    <property type="match status" value="1"/>
</dbReference>
<dbReference type="Gene3D" id="3.30.870.10">
    <property type="entry name" value="Endonuclease Chain A"/>
    <property type="match status" value="1"/>
</dbReference>
<sequence length="93" mass="10698">MRVNKIMRKSTFLICLLLLSVSNIFSYSAEVEDISSRDYFPKVKEVIDNAEKSIYMSMFVVSLRLNQKDSVVYQLCDALIEAKKRGVSVRVIL</sequence>